<dbReference type="CDD" id="cd05388">
    <property type="entry name" value="CobB_N"/>
    <property type="match status" value="1"/>
</dbReference>
<dbReference type="Gene3D" id="3.40.50.880">
    <property type="match status" value="1"/>
</dbReference>
<reference evidence="11 12" key="1">
    <citation type="submission" date="2019-02" db="EMBL/GenBank/DDBJ databases">
        <authorList>
            <person name="Goldberg S.R."/>
            <person name="Haltli B.A."/>
            <person name="Correa H."/>
            <person name="Russell K.G."/>
        </authorList>
    </citation>
    <scope>NUCLEOTIDE SEQUENCE [LARGE SCALE GENOMIC DNA]</scope>
    <source>
        <strain evidence="11 12">JCM 16186</strain>
    </source>
</reference>
<feature type="domain" description="CobB/CobQ-like glutamine amidotransferase" evidence="10">
    <location>
        <begin position="243"/>
        <end position="423"/>
    </location>
</feature>
<evidence type="ECO:0000256" key="5">
    <source>
        <dbReference type="ARBA" id="ARBA00022840"/>
    </source>
</evidence>
<keyword evidence="12" id="KW-1185">Reference proteome</keyword>
<dbReference type="PANTHER" id="PTHR43873:SF1">
    <property type="entry name" value="COBYRINATE A,C-DIAMIDE SYNTHASE"/>
    <property type="match status" value="1"/>
</dbReference>
<keyword evidence="4 8" id="KW-0547">Nucleotide-binding</keyword>
<feature type="active site" description="Nucleophile" evidence="8">
    <location>
        <position position="324"/>
    </location>
</feature>
<evidence type="ECO:0000256" key="2">
    <source>
        <dbReference type="ARBA" id="ARBA00022573"/>
    </source>
</evidence>
<keyword evidence="7 8" id="KW-0315">Glutamine amidotransferase</keyword>
<dbReference type="Gene3D" id="3.40.50.300">
    <property type="entry name" value="P-loop containing nucleotide triphosphate hydrolases"/>
    <property type="match status" value="2"/>
</dbReference>
<dbReference type="InterPro" id="IPR029062">
    <property type="entry name" value="Class_I_gatase-like"/>
</dbReference>
<keyword evidence="6 8" id="KW-0460">Magnesium</keyword>
<dbReference type="InterPro" id="IPR027417">
    <property type="entry name" value="P-loop_NTPase"/>
</dbReference>
<evidence type="ECO:0000256" key="6">
    <source>
        <dbReference type="ARBA" id="ARBA00022842"/>
    </source>
</evidence>
<evidence type="ECO:0000313" key="11">
    <source>
        <dbReference type="EMBL" id="MTI26489.1"/>
    </source>
</evidence>
<dbReference type="InterPro" id="IPR004484">
    <property type="entry name" value="CbiA/CobB_synth"/>
</dbReference>
<dbReference type="Pfam" id="PF07685">
    <property type="entry name" value="GATase_3"/>
    <property type="match status" value="1"/>
</dbReference>
<comment type="catalytic activity">
    <reaction evidence="8">
        <text>cob(II)yrinate + 2 L-glutamine + 2 ATP + 2 H2O = cob(II)yrinate a,c diamide + 2 L-glutamate + 2 ADP + 2 phosphate + 2 H(+)</text>
        <dbReference type="Rhea" id="RHEA:26289"/>
        <dbReference type="ChEBI" id="CHEBI:15377"/>
        <dbReference type="ChEBI" id="CHEBI:15378"/>
        <dbReference type="ChEBI" id="CHEBI:29985"/>
        <dbReference type="ChEBI" id="CHEBI:30616"/>
        <dbReference type="ChEBI" id="CHEBI:43474"/>
        <dbReference type="ChEBI" id="CHEBI:58359"/>
        <dbReference type="ChEBI" id="CHEBI:58537"/>
        <dbReference type="ChEBI" id="CHEBI:58894"/>
        <dbReference type="ChEBI" id="CHEBI:456216"/>
        <dbReference type="EC" id="6.3.5.11"/>
    </reaction>
</comment>
<comment type="caution">
    <text evidence="11">The sequence shown here is derived from an EMBL/GenBank/DDBJ whole genome shotgun (WGS) entry which is preliminary data.</text>
</comment>
<dbReference type="InterPro" id="IPR002586">
    <property type="entry name" value="CobQ/CobB/MinD/ParA_Nub-bd_dom"/>
</dbReference>
<proteinExistence type="inferred from homology"/>
<dbReference type="Proteomes" id="UP000798808">
    <property type="component" value="Unassembled WGS sequence"/>
</dbReference>
<gene>
    <name evidence="8" type="primary">cbiA</name>
    <name evidence="11" type="ORF">E1163_16135</name>
</gene>
<evidence type="ECO:0000256" key="8">
    <source>
        <dbReference type="HAMAP-Rule" id="MF_00027"/>
    </source>
</evidence>
<comment type="miscellaneous">
    <text evidence="8">The a and c carboxylates of cobyrinate are activated for nucleophilic attack via formation of a phosphorylated intermediate by ATP. CbiA catalyzes first the amidation of the c-carboxylate, and then that of the a-carboxylate.</text>
</comment>
<dbReference type="EMBL" id="SMLW01000583">
    <property type="protein sequence ID" value="MTI26489.1"/>
    <property type="molecule type" value="Genomic_DNA"/>
</dbReference>
<organism evidence="11 12">
    <name type="scientific">Fulvivirga kasyanovii</name>
    <dbReference type="NCBI Taxonomy" id="396812"/>
    <lineage>
        <taxon>Bacteria</taxon>
        <taxon>Pseudomonadati</taxon>
        <taxon>Bacteroidota</taxon>
        <taxon>Cytophagia</taxon>
        <taxon>Cytophagales</taxon>
        <taxon>Fulvivirgaceae</taxon>
        <taxon>Fulvivirga</taxon>
    </lineage>
</organism>
<dbReference type="RefSeq" id="WP_155173503.1">
    <property type="nucleotide sequence ID" value="NZ_BAAAFL010000012.1"/>
</dbReference>
<comment type="cofactor">
    <cofactor evidence="1 8">
        <name>Mg(2+)</name>
        <dbReference type="ChEBI" id="CHEBI:18420"/>
    </cofactor>
</comment>
<evidence type="ECO:0000259" key="10">
    <source>
        <dbReference type="Pfam" id="PF07685"/>
    </source>
</evidence>
<dbReference type="SUPFAM" id="SSF52540">
    <property type="entry name" value="P-loop containing nucleoside triphosphate hydrolases"/>
    <property type="match status" value="1"/>
</dbReference>
<dbReference type="HAMAP" id="MF_00027">
    <property type="entry name" value="CobB_CbiA"/>
    <property type="match status" value="1"/>
</dbReference>
<evidence type="ECO:0000256" key="4">
    <source>
        <dbReference type="ARBA" id="ARBA00022741"/>
    </source>
</evidence>
<dbReference type="InterPro" id="IPR011698">
    <property type="entry name" value="GATase_3"/>
</dbReference>
<evidence type="ECO:0000256" key="7">
    <source>
        <dbReference type="ARBA" id="ARBA00022962"/>
    </source>
</evidence>
<dbReference type="EC" id="6.3.5.11" evidence="8"/>
<comment type="function">
    <text evidence="8">Catalyzes the ATP-dependent amidation of the two carboxylate groups at positions a and c of cobyrinate, using either L-glutamine or ammonia as the nitrogen source.</text>
</comment>
<evidence type="ECO:0000259" key="9">
    <source>
        <dbReference type="Pfam" id="PF01656"/>
    </source>
</evidence>
<keyword evidence="5 8" id="KW-0067">ATP-binding</keyword>
<dbReference type="NCBIfam" id="NF002204">
    <property type="entry name" value="PRK01077.1"/>
    <property type="match status" value="1"/>
</dbReference>
<evidence type="ECO:0000256" key="3">
    <source>
        <dbReference type="ARBA" id="ARBA00022598"/>
    </source>
</evidence>
<feature type="domain" description="CobQ/CobB/MinD/ParA nucleotide binding" evidence="9">
    <location>
        <begin position="7"/>
        <end position="189"/>
    </location>
</feature>
<sequence>MNKPQFVIAAPTSNAGKTTLTLGLLRALYNRGQRIHPFKCGPDYIDPKFHQLAAKHLSRNLDLYMMDDGELESCYSRHIQSADVACIEGVMGLFDGARKAAGSTAEIAKKLQLPVVLIVNAKAVAYSVAPLLYGFQNFDSEVEIAGVIFNQVNTESHYQFLKDACDDVGVTALGYLPWIDKIEIPSRHLGLSIANLSTYEPTIELIARQLEKTVDIDLLLKLTNRPSQEVVNPPTEASWPSLKIAIAQDEAFNFTYQQNLETLEAMGEVKFFSPLHDDALPEADLIYLPGGYPECYLEQLSANTKMLESIKNYATNHGRIIAECGGLMYLGQSIINGEGLTFSMSGVFDFNTSMEHSKLSLGYRKLPLEHGCLKGHEFHYSTIFNDQDTAFTGGLLSARDLPVNTKIYRHKGVLASYVHFYLGSVQHVNQLLNLTITTIQT</sequence>
<protein>
    <recommendedName>
        <fullName evidence="8">Cobyrinate a,c-diamide synthase</fullName>
        <ecNumber evidence="8">6.3.5.11</ecNumber>
    </recommendedName>
    <alternativeName>
        <fullName evidence="8">Cobyrinic acid a,c-diamide synthetase</fullName>
    </alternativeName>
</protein>
<dbReference type="PROSITE" id="PS51274">
    <property type="entry name" value="GATASE_COBBQ"/>
    <property type="match status" value="1"/>
</dbReference>
<evidence type="ECO:0000256" key="1">
    <source>
        <dbReference type="ARBA" id="ARBA00001946"/>
    </source>
</evidence>
<keyword evidence="2 8" id="KW-0169">Cobalamin biosynthesis</keyword>
<dbReference type="SUPFAM" id="SSF52317">
    <property type="entry name" value="Class I glutamine amidotransferase-like"/>
    <property type="match status" value="1"/>
</dbReference>
<comment type="pathway">
    <text evidence="8">Cofactor biosynthesis; adenosylcobalamin biosynthesis; cob(II)yrinate a,c-diamide from sirohydrochlorin (anaerobic route): step 10/10.</text>
</comment>
<keyword evidence="3 8" id="KW-0436">Ligase</keyword>
<dbReference type="Pfam" id="PF01656">
    <property type="entry name" value="CbiA"/>
    <property type="match status" value="1"/>
</dbReference>
<name>A0ABW9RQN6_9BACT</name>
<feature type="site" description="Increases nucleophilicity of active site Cys" evidence="8">
    <location>
        <position position="419"/>
    </location>
</feature>
<dbReference type="NCBIfam" id="TIGR00379">
    <property type="entry name" value="cobB"/>
    <property type="match status" value="1"/>
</dbReference>
<evidence type="ECO:0000313" key="12">
    <source>
        <dbReference type="Proteomes" id="UP000798808"/>
    </source>
</evidence>
<comment type="domain">
    <text evidence="8">Comprises of two domains. The C-terminal domain contains the binding site for glutamine and catalyzes the hydrolysis of this substrate to glutamate and ammonia. The N-terminal domain is anticipated to bind ATP and cobyrinate and catalyzes the ultimate synthesis of the diamide product. The ammonia produced via the glutaminase domain is probably translocated to the adjacent domain via a molecular tunnel, where it reacts with an activated intermediate.</text>
</comment>
<comment type="similarity">
    <text evidence="8">Belongs to the CobB/CbiA family.</text>
</comment>
<dbReference type="PANTHER" id="PTHR43873">
    <property type="entry name" value="COBYRINATE A,C-DIAMIDE SYNTHASE"/>
    <property type="match status" value="1"/>
</dbReference>
<dbReference type="CDD" id="cd03130">
    <property type="entry name" value="GATase1_CobB"/>
    <property type="match status" value="1"/>
</dbReference>
<accession>A0ABW9RQN6</accession>